<dbReference type="PROSITE" id="PS50109">
    <property type="entry name" value="HIS_KIN"/>
    <property type="match status" value="1"/>
</dbReference>
<evidence type="ECO:0000313" key="7">
    <source>
        <dbReference type="Proteomes" id="UP000009049"/>
    </source>
</evidence>
<dbReference type="EMBL" id="CP001712">
    <property type="protein sequence ID" value="EAR14231.1"/>
    <property type="molecule type" value="Genomic_DNA"/>
</dbReference>
<dbReference type="HOGENOM" id="CLU_026375_1_1_10"/>
<dbReference type="STRING" id="313596.RB2501_02365"/>
<dbReference type="Pfam" id="PF02518">
    <property type="entry name" value="HATPase_c"/>
    <property type="match status" value="1"/>
</dbReference>
<dbReference type="OrthoDB" id="1933776at2"/>
<name>A4CPB0_ROBBH</name>
<dbReference type="PANTHER" id="PTHR43547:SF2">
    <property type="entry name" value="HYBRID SIGNAL TRANSDUCTION HISTIDINE KINASE C"/>
    <property type="match status" value="1"/>
</dbReference>
<dbReference type="SUPFAM" id="SSF55874">
    <property type="entry name" value="ATPase domain of HSP90 chaperone/DNA topoisomerase II/histidine kinase"/>
    <property type="match status" value="1"/>
</dbReference>
<evidence type="ECO:0000256" key="4">
    <source>
        <dbReference type="SAM" id="Phobius"/>
    </source>
</evidence>
<dbReference type="RefSeq" id="WP_015755667.1">
    <property type="nucleotide sequence ID" value="NC_013222.1"/>
</dbReference>
<dbReference type="InterPro" id="IPR003594">
    <property type="entry name" value="HATPase_dom"/>
</dbReference>
<dbReference type="PANTHER" id="PTHR43547">
    <property type="entry name" value="TWO-COMPONENT HISTIDINE KINASE"/>
    <property type="match status" value="1"/>
</dbReference>
<feature type="transmembrane region" description="Helical" evidence="4">
    <location>
        <begin position="158"/>
        <end position="177"/>
    </location>
</feature>
<dbReference type="InterPro" id="IPR003661">
    <property type="entry name" value="HisK_dim/P_dom"/>
</dbReference>
<organism evidence="6 7">
    <name type="scientific">Robiginitalea biformata (strain ATCC BAA-864 / DSM 15991 / KCTC 12146 / HTCC2501)</name>
    <dbReference type="NCBI Taxonomy" id="313596"/>
    <lineage>
        <taxon>Bacteria</taxon>
        <taxon>Pseudomonadati</taxon>
        <taxon>Bacteroidota</taxon>
        <taxon>Flavobacteriia</taxon>
        <taxon>Flavobacteriales</taxon>
        <taxon>Flavobacteriaceae</taxon>
        <taxon>Robiginitalea</taxon>
    </lineage>
</organism>
<keyword evidence="3" id="KW-0597">Phosphoprotein</keyword>
<evidence type="ECO:0000259" key="5">
    <source>
        <dbReference type="PROSITE" id="PS50109"/>
    </source>
</evidence>
<dbReference type="SUPFAM" id="SSF47384">
    <property type="entry name" value="Homodimeric domain of signal transducing histidine kinase"/>
    <property type="match status" value="1"/>
</dbReference>
<gene>
    <name evidence="6" type="ordered locus">RB2501_02365</name>
</gene>
<dbReference type="GO" id="GO:0000155">
    <property type="term" value="F:phosphorelay sensor kinase activity"/>
    <property type="evidence" value="ECO:0007669"/>
    <property type="project" value="InterPro"/>
</dbReference>
<dbReference type="InterPro" id="IPR004358">
    <property type="entry name" value="Sig_transdc_His_kin-like_C"/>
</dbReference>
<reference evidence="6 7" key="1">
    <citation type="journal article" date="2009" name="J. Bacteriol.">
        <title>Complete genome sequence of Robiginitalea biformata HTCC2501.</title>
        <authorList>
            <person name="Oh H.M."/>
            <person name="Giovannoni S.J."/>
            <person name="Lee K."/>
            <person name="Ferriera S."/>
            <person name="Johnson J."/>
            <person name="Cho J.C."/>
        </authorList>
    </citation>
    <scope>NUCLEOTIDE SEQUENCE [LARGE SCALE GENOMIC DNA]</scope>
    <source>
        <strain evidence="7">ATCC BAA-864 / HTCC2501 / KCTC 12146</strain>
    </source>
</reference>
<evidence type="ECO:0000256" key="3">
    <source>
        <dbReference type="ARBA" id="ARBA00022553"/>
    </source>
</evidence>
<keyword evidence="7" id="KW-1185">Reference proteome</keyword>
<comment type="catalytic activity">
    <reaction evidence="1">
        <text>ATP + protein L-histidine = ADP + protein N-phospho-L-histidine.</text>
        <dbReference type="EC" id="2.7.13.3"/>
    </reaction>
</comment>
<dbReference type="Proteomes" id="UP000009049">
    <property type="component" value="Chromosome"/>
</dbReference>
<protein>
    <recommendedName>
        <fullName evidence="2">histidine kinase</fullName>
        <ecNumber evidence="2">2.7.13.3</ecNumber>
    </recommendedName>
</protein>
<dbReference type="SMART" id="SM00388">
    <property type="entry name" value="HisKA"/>
    <property type="match status" value="1"/>
</dbReference>
<dbReference type="InterPro" id="IPR036890">
    <property type="entry name" value="HATPase_C_sf"/>
</dbReference>
<evidence type="ECO:0000256" key="2">
    <source>
        <dbReference type="ARBA" id="ARBA00012438"/>
    </source>
</evidence>
<dbReference type="KEGG" id="rbi:RB2501_02365"/>
<evidence type="ECO:0000313" key="6">
    <source>
        <dbReference type="EMBL" id="EAR14231.1"/>
    </source>
</evidence>
<dbReference type="InterPro" id="IPR005467">
    <property type="entry name" value="His_kinase_dom"/>
</dbReference>
<dbReference type="CDD" id="cd00082">
    <property type="entry name" value="HisKA"/>
    <property type="match status" value="1"/>
</dbReference>
<dbReference type="Pfam" id="PF00512">
    <property type="entry name" value="HisKA"/>
    <property type="match status" value="1"/>
</dbReference>
<dbReference type="PRINTS" id="PR00344">
    <property type="entry name" value="BCTRLSENSOR"/>
</dbReference>
<keyword evidence="6" id="KW-0808">Transferase</keyword>
<keyword evidence="6" id="KW-0418">Kinase</keyword>
<dbReference type="eggNOG" id="COG2205">
    <property type="taxonomic scope" value="Bacteria"/>
</dbReference>
<dbReference type="Gene3D" id="1.10.287.130">
    <property type="match status" value="1"/>
</dbReference>
<dbReference type="AlphaFoldDB" id="A4CPB0"/>
<dbReference type="Gene3D" id="3.30.565.10">
    <property type="entry name" value="Histidine kinase-like ATPase, C-terminal domain"/>
    <property type="match status" value="1"/>
</dbReference>
<keyword evidence="4" id="KW-0472">Membrane</keyword>
<accession>A4CPB0</accession>
<keyword evidence="4" id="KW-0812">Transmembrane</keyword>
<evidence type="ECO:0000256" key="1">
    <source>
        <dbReference type="ARBA" id="ARBA00000085"/>
    </source>
</evidence>
<dbReference type="InterPro" id="IPR036097">
    <property type="entry name" value="HisK_dim/P_sf"/>
</dbReference>
<sequence>MISIGGLAFVQYRYLRIGLSLARLQFARQISDAGADIRSGLYANNQLTYLLGSVLERDSTRFNTGMDHMRDASRHFLEDYLKEKLIDNEIDADFTFELMTRDSSYYLASAAGNRRPDPRSAYPIELDGYLPERVGQRLILQLQFADLTTYFLLQLNGLTFPSLLFLAGILIAVLWVLRTYYWQERTITTTHEFINNLTHELRTPVFSISLAAKILREKLPEEEKPLADTILQQTARVSGHIDQVLELGNLERASGSIPMEPINLAPALRQQCEQFVALCDLEGIRFTHTLPDGPLQMNGSVFHLENAVSNLLDNARKYGKGSPVHLEARRDSGRLLISVKDQGPGMAAAEQRRIFRKYYRIPEGDRQEVRGYGLGLSYVKTVVDRHRGKIRVESEPGRGTEITIELPLSNHGSENL</sequence>
<feature type="domain" description="Histidine kinase" evidence="5">
    <location>
        <begin position="196"/>
        <end position="410"/>
    </location>
</feature>
<dbReference type="SMART" id="SM00387">
    <property type="entry name" value="HATPase_c"/>
    <property type="match status" value="1"/>
</dbReference>
<dbReference type="EC" id="2.7.13.3" evidence="2"/>
<proteinExistence type="predicted"/>
<keyword evidence="4" id="KW-1133">Transmembrane helix</keyword>